<dbReference type="Proteomes" id="UP001596457">
    <property type="component" value="Unassembled WGS sequence"/>
</dbReference>
<feature type="domain" description="HTH cro/C1-type" evidence="1">
    <location>
        <begin position="34"/>
        <end position="88"/>
    </location>
</feature>
<protein>
    <submittedName>
        <fullName evidence="2">Helix-turn-helix transcriptional regulator</fullName>
    </submittedName>
</protein>
<dbReference type="CDD" id="cd00093">
    <property type="entry name" value="HTH_XRE"/>
    <property type="match status" value="1"/>
</dbReference>
<dbReference type="EMBL" id="JBHTBZ010000004">
    <property type="protein sequence ID" value="MFC7459040.1"/>
    <property type="molecule type" value="Genomic_DNA"/>
</dbReference>
<evidence type="ECO:0000313" key="2">
    <source>
        <dbReference type="EMBL" id="MFC7459040.1"/>
    </source>
</evidence>
<dbReference type="InterPro" id="IPR001387">
    <property type="entry name" value="Cro/C1-type_HTH"/>
</dbReference>
<evidence type="ECO:0000313" key="3">
    <source>
        <dbReference type="Proteomes" id="UP001596457"/>
    </source>
</evidence>
<name>A0ABW2S699_9BURK</name>
<gene>
    <name evidence="2" type="ORF">ACFQU0_01170</name>
</gene>
<reference evidence="3" key="1">
    <citation type="journal article" date="2019" name="Int. J. Syst. Evol. Microbiol.">
        <title>The Global Catalogue of Microorganisms (GCM) 10K type strain sequencing project: providing services to taxonomists for standard genome sequencing and annotation.</title>
        <authorList>
            <consortium name="The Broad Institute Genomics Platform"/>
            <consortium name="The Broad Institute Genome Sequencing Center for Infectious Disease"/>
            <person name="Wu L."/>
            <person name="Ma J."/>
        </authorList>
    </citation>
    <scope>NUCLEOTIDE SEQUENCE [LARGE SCALE GENOMIC DNA]</scope>
    <source>
        <strain evidence="3">CCUG 53903</strain>
    </source>
</reference>
<dbReference type="InterPro" id="IPR010982">
    <property type="entry name" value="Lambda_DNA-bd_dom_sf"/>
</dbReference>
<proteinExistence type="predicted"/>
<dbReference type="SUPFAM" id="SSF47413">
    <property type="entry name" value="lambda repressor-like DNA-binding domains"/>
    <property type="match status" value="1"/>
</dbReference>
<sequence>MKTLKTLKAELLADSRTQQAYDDLADEFDMARQLIEARTRADLTQTEVALRMGTTQSVIARLESGKRPPSLRTVQRYAEAVGGRVVLRIEPMAPVKRRRQPQVVA</sequence>
<comment type="caution">
    <text evidence="2">The sequence shown here is derived from an EMBL/GenBank/DDBJ whole genome shotgun (WGS) entry which is preliminary data.</text>
</comment>
<dbReference type="PROSITE" id="PS50943">
    <property type="entry name" value="HTH_CROC1"/>
    <property type="match status" value="1"/>
</dbReference>
<keyword evidence="3" id="KW-1185">Reference proteome</keyword>
<dbReference type="Gene3D" id="1.10.260.40">
    <property type="entry name" value="lambda repressor-like DNA-binding domains"/>
    <property type="match status" value="1"/>
</dbReference>
<organism evidence="2 3">
    <name type="scientific">Hydrogenophaga defluvii</name>
    <dbReference type="NCBI Taxonomy" id="249410"/>
    <lineage>
        <taxon>Bacteria</taxon>
        <taxon>Pseudomonadati</taxon>
        <taxon>Pseudomonadota</taxon>
        <taxon>Betaproteobacteria</taxon>
        <taxon>Burkholderiales</taxon>
        <taxon>Comamonadaceae</taxon>
        <taxon>Hydrogenophaga</taxon>
    </lineage>
</organism>
<dbReference type="RefSeq" id="WP_382198061.1">
    <property type="nucleotide sequence ID" value="NZ_JBHTBZ010000004.1"/>
</dbReference>
<dbReference type="Pfam" id="PF01381">
    <property type="entry name" value="HTH_3"/>
    <property type="match status" value="1"/>
</dbReference>
<accession>A0ABW2S699</accession>
<dbReference type="SMART" id="SM00530">
    <property type="entry name" value="HTH_XRE"/>
    <property type="match status" value="1"/>
</dbReference>
<evidence type="ECO:0000259" key="1">
    <source>
        <dbReference type="PROSITE" id="PS50943"/>
    </source>
</evidence>